<dbReference type="Proteomes" id="UP000278035">
    <property type="component" value="Chromosome"/>
</dbReference>
<dbReference type="EMBL" id="CP034015">
    <property type="protein sequence ID" value="AZG73290.1"/>
    <property type="molecule type" value="Genomic_DNA"/>
</dbReference>
<gene>
    <name evidence="1" type="ORF">EGC82_11255</name>
</gene>
<reference evidence="2" key="1">
    <citation type="submission" date="2018-11" db="EMBL/GenBank/DDBJ databases">
        <title>Shewanella sp. M2.</title>
        <authorList>
            <person name="Hwang Y.J."/>
            <person name="Hwang C.Y."/>
        </authorList>
    </citation>
    <scope>NUCLEOTIDE SEQUENCE [LARGE SCALE GENOMIC DNA]</scope>
    <source>
        <strain evidence="2">LMG 19866</strain>
    </source>
</reference>
<dbReference type="Gene3D" id="3.90.10.10">
    <property type="entry name" value="Cytochrome C3"/>
    <property type="match status" value="1"/>
</dbReference>
<evidence type="ECO:0000313" key="2">
    <source>
        <dbReference type="Proteomes" id="UP000278035"/>
    </source>
</evidence>
<keyword evidence="2" id="KW-1185">Reference proteome</keyword>
<dbReference type="InterPro" id="IPR036280">
    <property type="entry name" value="Multihaem_cyt_sf"/>
</dbReference>
<name>A0A3G8LX51_9GAMM</name>
<proteinExistence type="predicted"/>
<organism evidence="1 2">
    <name type="scientific">Shewanella livingstonensis</name>
    <dbReference type="NCBI Taxonomy" id="150120"/>
    <lineage>
        <taxon>Bacteria</taxon>
        <taxon>Pseudomonadati</taxon>
        <taxon>Pseudomonadota</taxon>
        <taxon>Gammaproteobacteria</taxon>
        <taxon>Alteromonadales</taxon>
        <taxon>Shewanellaceae</taxon>
        <taxon>Shewanella</taxon>
    </lineage>
</organism>
<dbReference type="OrthoDB" id="6245000at2"/>
<sequence>MKLYNKTLISLLMVSLWGCGSEDKTVVDAPQPIVTETPADSKVVNEAWNYIETPYFDIKGFELRGNVGVNIGRLEDNTTKWVGTGLYLQATGDSSRDINGDGRVAFNDAALAGIVNKETGPAYTQNTQAMIDYLATNPDGLGAGTARPDIFKPGHYSPFDLLRFIVGTRADMRWEGDITSYKDSQYNTFEYKISWDANGDGLFDENDGEHFNSENWHFSIFPSIGQNRQYGNRSFETSYDRIDQFWLKREMKIRFLPFTDEMTNRRHWVWQQEQDRLAADDGKYIIPKVFHINSFTGELQVVAQNVEVHPFNLRSDVFQEGVMTEMDAWLSVAKQIDADIRFTWWATMSSGAVVEHFAMMYDQWTGPYGGWTATSPSRGELATAGDFTYTPPACNFNRDGSSPASGMDPINPAVCAKEWQTFNGTGAVNNEFTYDSRIMTYPWEYLQLVSFKFEQRNSIDVDLHKDHKIDVYIAKDELQHTTLDSLGDFDMYPTADVTGTGTLRYLPAATSETQVGNAKILDQTHFGWKIADCTECHNDKKDPLGHGGQSWPTNSADGFDYPQPNYCATCHGNNGAPEGHNRGARCFWCHNTNNESQLQKHHGDSNLAKFIPKEKNVSNQRHASTATVNELGNYQPYGDLWVPSHNNDYTLSKVFPDPYTCGTCHGYNHEPKKYNVK</sequence>
<dbReference type="KEGG" id="slj:EGC82_11255"/>
<dbReference type="AlphaFoldDB" id="A0A3G8LX51"/>
<dbReference type="SUPFAM" id="SSF48695">
    <property type="entry name" value="Multiheme cytochromes"/>
    <property type="match status" value="1"/>
</dbReference>
<evidence type="ECO:0000313" key="1">
    <source>
        <dbReference type="EMBL" id="AZG73290.1"/>
    </source>
</evidence>
<dbReference type="RefSeq" id="WP_124730847.1">
    <property type="nucleotide sequence ID" value="NZ_CBCSKC010000064.1"/>
</dbReference>
<accession>A0A3G8LX51</accession>
<protein>
    <submittedName>
        <fullName evidence="1">Uncharacterized protein</fullName>
    </submittedName>
</protein>